<organism evidence="1 3">
    <name type="scientific">Mycolicibacterium mucogenicum</name>
    <name type="common">Mycobacterium mucogenicum</name>
    <dbReference type="NCBI Taxonomy" id="56689"/>
    <lineage>
        <taxon>Bacteria</taxon>
        <taxon>Bacillati</taxon>
        <taxon>Actinomycetota</taxon>
        <taxon>Actinomycetes</taxon>
        <taxon>Mycobacteriales</taxon>
        <taxon>Mycobacteriaceae</taxon>
        <taxon>Mycolicibacterium</taxon>
    </lineage>
</organism>
<dbReference type="OrthoDB" id="4775512at2"/>
<proteinExistence type="predicted"/>
<evidence type="ECO:0000313" key="1">
    <source>
        <dbReference type="EMBL" id="OBA86760.1"/>
    </source>
</evidence>
<evidence type="ECO:0000313" key="2">
    <source>
        <dbReference type="EMBL" id="TDK88655.1"/>
    </source>
</evidence>
<dbReference type="Proteomes" id="UP000093962">
    <property type="component" value="Unassembled WGS sequence"/>
</dbReference>
<dbReference type="EMBL" id="LZSF01000136">
    <property type="protein sequence ID" value="OBA86760.1"/>
    <property type="molecule type" value="Genomic_DNA"/>
</dbReference>
<dbReference type="EMBL" id="SDLO01000010">
    <property type="protein sequence ID" value="TDK88655.1"/>
    <property type="molecule type" value="Genomic_DNA"/>
</dbReference>
<name>A0A1A0MMX1_MYCMU</name>
<dbReference type="Proteomes" id="UP000294929">
    <property type="component" value="Unassembled WGS sequence"/>
</dbReference>
<comment type="caution">
    <text evidence="1">The sequence shown here is derived from an EMBL/GenBank/DDBJ whole genome shotgun (WGS) entry which is preliminary data.</text>
</comment>
<evidence type="ECO:0000313" key="3">
    <source>
        <dbReference type="Proteomes" id="UP000093962"/>
    </source>
</evidence>
<sequence length="138" mass="15018">MTTPNATPIFPDQSICYRLTAAAAPIPYTLTDAALASERAASPQNWVPTRSGKVRAVCQWCDRRSRPVEPSDDGRPGFWDLRSWSESPYPVSFEHRDGSRGSLYTCPTCLQLRAERQAAGIRPLLSPSPARAAAVAGS</sequence>
<dbReference type="AlphaFoldDB" id="A0A1A0MMX1"/>
<reference evidence="1 3" key="1">
    <citation type="submission" date="2016-06" db="EMBL/GenBank/DDBJ databases">
        <authorList>
            <person name="Kjaerup R.B."/>
            <person name="Dalgaard T.S."/>
            <person name="Juul-Madsen H.R."/>
        </authorList>
    </citation>
    <scope>NUCLEOTIDE SEQUENCE [LARGE SCALE GENOMIC DNA]</scope>
    <source>
        <strain evidence="1 3">1199456.5</strain>
    </source>
</reference>
<dbReference type="RefSeq" id="WP_064859260.1">
    <property type="nucleotide sequence ID" value="NZ_LZSF01000136.1"/>
</dbReference>
<protein>
    <submittedName>
        <fullName evidence="1">Uncharacterized protein</fullName>
    </submittedName>
</protein>
<evidence type="ECO:0000313" key="4">
    <source>
        <dbReference type="Proteomes" id="UP000294929"/>
    </source>
</evidence>
<gene>
    <name evidence="1" type="ORF">A5642_22020</name>
    <name evidence="2" type="ORF">EUA03_14670</name>
</gene>
<reference evidence="2 4" key="2">
    <citation type="submission" date="2019-01" db="EMBL/GenBank/DDBJ databases">
        <title>High-quality-draft genome sequences of five non-tuberculosis mycobacteriaceae isolated from a nosocomial environment.</title>
        <authorList>
            <person name="Tiago I."/>
            <person name="Alarico S."/>
            <person name="Pereira S.G."/>
            <person name="Coelho C."/>
            <person name="Maranha A."/>
            <person name="Empadinhas N."/>
        </authorList>
    </citation>
    <scope>NUCLEOTIDE SEQUENCE [LARGE SCALE GENOMIC DNA]</scope>
    <source>
        <strain evidence="2 4">24AIII</strain>
    </source>
</reference>
<accession>A0A1A0MMX1</accession>